<dbReference type="GO" id="GO:0097190">
    <property type="term" value="P:apoptotic signaling pathway"/>
    <property type="evidence" value="ECO:0000318"/>
    <property type="project" value="GO_Central"/>
</dbReference>
<name>E9G7C6_DAPPU</name>
<gene>
    <name evidence="1" type="ORF">DAPPUDRAFT_314756</name>
</gene>
<dbReference type="GO" id="GO:0141014">
    <property type="term" value="P:ribosome hibernation"/>
    <property type="evidence" value="ECO:0000318"/>
    <property type="project" value="GO_Central"/>
</dbReference>
<accession>E9G7C6</accession>
<evidence type="ECO:0000313" key="1">
    <source>
        <dbReference type="EMBL" id="EFX84669.1"/>
    </source>
</evidence>
<dbReference type="GO" id="GO:0043022">
    <property type="term" value="F:ribosome binding"/>
    <property type="evidence" value="ECO:0000318"/>
    <property type="project" value="GO_Central"/>
</dbReference>
<dbReference type="EMBL" id="GL732534">
    <property type="protein sequence ID" value="EFX84669.1"/>
    <property type="molecule type" value="Genomic_DNA"/>
</dbReference>
<dbReference type="AlphaFoldDB" id="E9G7C6"/>
<protein>
    <submittedName>
        <fullName evidence="1">Uncharacterized protein</fullName>
    </submittedName>
</protein>
<dbReference type="GO" id="GO:0010507">
    <property type="term" value="P:negative regulation of autophagy"/>
    <property type="evidence" value="ECO:0000318"/>
    <property type="project" value="GO_Central"/>
</dbReference>
<evidence type="ECO:0000313" key="2">
    <source>
        <dbReference type="Proteomes" id="UP000000305"/>
    </source>
</evidence>
<dbReference type="KEGG" id="dpx:DAPPUDRAFT_314756"/>
<dbReference type="PANTHER" id="PTHR13177">
    <property type="entry name" value="DEATH-ASSOCIATED PROTEIN 1"/>
    <property type="match status" value="1"/>
</dbReference>
<dbReference type="HOGENOM" id="CLU_1628702_0_0_1"/>
<sequence length="163" mass="18850">MTRIATAKCLSRSLENPKEEEDFQEYLTLTKLGIDDETAHHIKRSVTQISKELLQLFKYMTWIEKEGKCTNDILKYLGRILQFKDVAIDALFQEEETARINEPTIAPVIPRGLICFSLFSARVEPGKPYCRPLNMECHFNLEGIALLFFLQLGEVRVEVGRKR</sequence>
<dbReference type="InterPro" id="IPR024130">
    <property type="entry name" value="DAP1/DAPL1"/>
</dbReference>
<organism evidence="1 2">
    <name type="scientific">Daphnia pulex</name>
    <name type="common">Water flea</name>
    <dbReference type="NCBI Taxonomy" id="6669"/>
    <lineage>
        <taxon>Eukaryota</taxon>
        <taxon>Metazoa</taxon>
        <taxon>Ecdysozoa</taxon>
        <taxon>Arthropoda</taxon>
        <taxon>Crustacea</taxon>
        <taxon>Branchiopoda</taxon>
        <taxon>Diplostraca</taxon>
        <taxon>Cladocera</taxon>
        <taxon>Anomopoda</taxon>
        <taxon>Daphniidae</taxon>
        <taxon>Daphnia</taxon>
    </lineage>
</organism>
<proteinExistence type="predicted"/>
<dbReference type="InParanoid" id="E9G7C6"/>
<reference evidence="1 2" key="1">
    <citation type="journal article" date="2011" name="Science">
        <title>The ecoresponsive genome of Daphnia pulex.</title>
        <authorList>
            <person name="Colbourne J.K."/>
            <person name="Pfrender M.E."/>
            <person name="Gilbert D."/>
            <person name="Thomas W.K."/>
            <person name="Tucker A."/>
            <person name="Oakley T.H."/>
            <person name="Tokishita S."/>
            <person name="Aerts A."/>
            <person name="Arnold G.J."/>
            <person name="Basu M.K."/>
            <person name="Bauer D.J."/>
            <person name="Caceres C.E."/>
            <person name="Carmel L."/>
            <person name="Casola C."/>
            <person name="Choi J.H."/>
            <person name="Detter J.C."/>
            <person name="Dong Q."/>
            <person name="Dusheyko S."/>
            <person name="Eads B.D."/>
            <person name="Frohlich T."/>
            <person name="Geiler-Samerotte K.A."/>
            <person name="Gerlach D."/>
            <person name="Hatcher P."/>
            <person name="Jogdeo S."/>
            <person name="Krijgsveld J."/>
            <person name="Kriventseva E.V."/>
            <person name="Kultz D."/>
            <person name="Laforsch C."/>
            <person name="Lindquist E."/>
            <person name="Lopez J."/>
            <person name="Manak J.R."/>
            <person name="Muller J."/>
            <person name="Pangilinan J."/>
            <person name="Patwardhan R.P."/>
            <person name="Pitluck S."/>
            <person name="Pritham E.J."/>
            <person name="Rechtsteiner A."/>
            <person name="Rho M."/>
            <person name="Rogozin I.B."/>
            <person name="Sakarya O."/>
            <person name="Salamov A."/>
            <person name="Schaack S."/>
            <person name="Shapiro H."/>
            <person name="Shiga Y."/>
            <person name="Skalitzky C."/>
            <person name="Smith Z."/>
            <person name="Souvorov A."/>
            <person name="Sung W."/>
            <person name="Tang Z."/>
            <person name="Tsuchiya D."/>
            <person name="Tu H."/>
            <person name="Vos H."/>
            <person name="Wang M."/>
            <person name="Wolf Y.I."/>
            <person name="Yamagata H."/>
            <person name="Yamada T."/>
            <person name="Ye Y."/>
            <person name="Shaw J.R."/>
            <person name="Andrews J."/>
            <person name="Crease T.J."/>
            <person name="Tang H."/>
            <person name="Lucas S.M."/>
            <person name="Robertson H.M."/>
            <person name="Bork P."/>
            <person name="Koonin E.V."/>
            <person name="Zdobnov E.M."/>
            <person name="Grigoriev I.V."/>
            <person name="Lynch M."/>
            <person name="Boore J.L."/>
        </authorList>
    </citation>
    <scope>NUCLEOTIDE SEQUENCE [LARGE SCALE GENOMIC DNA]</scope>
</reference>
<dbReference type="Proteomes" id="UP000000305">
    <property type="component" value="Unassembled WGS sequence"/>
</dbReference>
<dbReference type="PANTHER" id="PTHR13177:SF4">
    <property type="entry name" value="GEO09647P1"/>
    <property type="match status" value="1"/>
</dbReference>
<keyword evidence="2" id="KW-1185">Reference proteome</keyword>
<dbReference type="PhylomeDB" id="E9G7C6"/>